<reference evidence="3 4" key="1">
    <citation type="journal article" date="2007" name="Science">
        <title>Sea anemone genome reveals ancestral eumetazoan gene repertoire and genomic organization.</title>
        <authorList>
            <person name="Putnam N.H."/>
            <person name="Srivastava M."/>
            <person name="Hellsten U."/>
            <person name="Dirks B."/>
            <person name="Chapman J."/>
            <person name="Salamov A."/>
            <person name="Terry A."/>
            <person name="Shapiro H."/>
            <person name="Lindquist E."/>
            <person name="Kapitonov V.V."/>
            <person name="Jurka J."/>
            <person name="Genikhovich G."/>
            <person name="Grigoriev I.V."/>
            <person name="Lucas S.M."/>
            <person name="Steele R.E."/>
            <person name="Finnerty J.R."/>
            <person name="Technau U."/>
            <person name="Martindale M.Q."/>
            <person name="Rokhsar D.S."/>
        </authorList>
    </citation>
    <scope>NUCLEOTIDE SEQUENCE [LARGE SCALE GENOMIC DNA]</scope>
    <source>
        <strain evidence="4">CH2 X CH6</strain>
    </source>
</reference>
<evidence type="ECO:0000259" key="2">
    <source>
        <dbReference type="Pfam" id="PF23758"/>
    </source>
</evidence>
<evidence type="ECO:0000313" key="4">
    <source>
        <dbReference type="Proteomes" id="UP000001593"/>
    </source>
</evidence>
<evidence type="ECO:0000256" key="1">
    <source>
        <dbReference type="SAM" id="MobiDB-lite"/>
    </source>
</evidence>
<sequence>MVDGASNEECRGLDWVLGEYGFFLVEMGSLYDISNFAKTSSRIKYTCMSVGQKLIAIGSSSGAVYIYNRRTLRHLRVIMTKDGAVSNLCFQSCKNVLGIAKSSGMVFIWDIGTRTRDKPKCLRRSDQHKGAVVTCLCWDDDGVRLFAGDDQGFVSVLRMPFLSKELMLACWFQGKTEWSARCYYIYCQAKLKIMGGQYGWTSAIYSTIQAAFSDPTHTYYLRAIRELSVQFVSQVLDEIAPILLYWQHFATISFSLFSIDDLSCQPVNKFSPQSVNFPYLYLVSIDDLSCQPVNKFSRQSVNFPYLYLVRERFLLTWYGNRLILLDPILGQLVGWYQLDRERFLLTWYGNRLILLDPILGQLVGWYQLDRDVSHISCSGSQFYVYHVDGYMSWFGVLNVKECVARLYELNAVTQCAKVALLCKHYLVPGAARDLVPTSMMTSLRDKLLELPGHQELVSSLEELLRQVEKSSTLTDKPPGFYGNEEIGTPDTMSVCSDSQLWGEGEGSVRSEPQGRGLRRSDDFSLDNALFAVAAKAKKFAEERRKNSRLKFPMLRRASDEGSVTPTDRGTSEQGNELRLDPGSASGSEAMCEVDSALHSPSEAPAFHSDDSGSRHEDDVFESVPRKGKVSAKEKKKRKRKVVTVDIDSPSGKYFEGTKPPEQQIDGSRAQSAGDAQVQLHRSRASPEPLPHGNTVPTELAPAFPSMLSKAKNLFQRRLNAVKMCFDTGVYGPETNPGVETESEVMTSDDGDKVSTTTGSRDLNVVLPLAETEEKVSGARKSEGLHSGVKGIESRPKEEENGREVHMSGDSSLERLRSKEEVNGQIHMSGDISPELEDIEGGAISLTNAQPAVLSGVTKCESRTVPSATASNHSWICEACSKKSPFNSESVLGASLSRLASKRERDAELDGRRARFVSRYFNMMGVDKIRRTLNLTRGLKSKTWRALLRPINGKDTYESSAVSDHLRNGDVTRALHVLHEEMDEFRDVILHYLNAAFMLQGRDTVMTCVKMYPDVRPWEVMEMCRSGGDLKTSAQSFVFYMEQLLRWRQETGEARSQTLRALCREEEVLQAWCHSALIASEPLDQRHSECGVPRSFAHTLFWKHDNQLKSVLDIVCQRSSLDEVAPYIDMCWKHGYWRGFVRLCVAAGFRELALLVVVYLRDIKLLDISHPWGALPKTLGEWRALLRMLASVQQSSDLPEDERCACEYEDRSRDSSVICWENVVPLALSRLGTSHTVQLLKDVPYRGKALPKDFYYKCIMGAAIETEQRKLVHEMLCNLDAYLWSQRAGAMTPELNYLRTKETSDAPQETADPSPVAPHPISSVRTLEDAEHTVPYVNSRFAIKSPPVTRAFSSLSAVSGRVTPYPVRFVRHVFHRFCVPECACVVCFHQNLRSLAGDK</sequence>
<dbReference type="PANTHER" id="PTHR23287">
    <property type="entry name" value="RUBY-EYE2-LIKE PROTEIN"/>
    <property type="match status" value="1"/>
</dbReference>
<feature type="region of interest" description="Disordered" evidence="1">
    <location>
        <begin position="550"/>
        <end position="692"/>
    </location>
</feature>
<dbReference type="InterPro" id="IPR036322">
    <property type="entry name" value="WD40_repeat_dom_sf"/>
</dbReference>
<protein>
    <recommendedName>
        <fullName evidence="2">HPS5 TPR domain-containing protein</fullName>
    </recommendedName>
</protein>
<dbReference type="InParanoid" id="A7RH55"/>
<accession>A7RH55</accession>
<feature type="compositionally biased region" description="Basic residues" evidence="1">
    <location>
        <begin position="625"/>
        <end position="641"/>
    </location>
</feature>
<dbReference type="HOGENOM" id="CLU_008734_0_0_1"/>
<dbReference type="STRING" id="45351.A7RH55"/>
<proteinExistence type="predicted"/>
<feature type="region of interest" description="Disordered" evidence="1">
    <location>
        <begin position="734"/>
        <end position="758"/>
    </location>
</feature>
<evidence type="ECO:0000313" key="3">
    <source>
        <dbReference type="EMBL" id="EDO49296.1"/>
    </source>
</evidence>
<name>A7RH55_NEMVE</name>
<feature type="compositionally biased region" description="Basic and acidic residues" evidence="1">
    <location>
        <begin position="791"/>
        <end position="815"/>
    </location>
</feature>
<feature type="compositionally biased region" description="Polar residues" evidence="1">
    <location>
        <begin position="561"/>
        <end position="574"/>
    </location>
</feature>
<organism evidence="3 4">
    <name type="scientific">Nematostella vectensis</name>
    <name type="common">Starlet sea anemone</name>
    <dbReference type="NCBI Taxonomy" id="45351"/>
    <lineage>
        <taxon>Eukaryota</taxon>
        <taxon>Metazoa</taxon>
        <taxon>Cnidaria</taxon>
        <taxon>Anthozoa</taxon>
        <taxon>Hexacorallia</taxon>
        <taxon>Actiniaria</taxon>
        <taxon>Edwardsiidae</taxon>
        <taxon>Nematostella</taxon>
    </lineage>
</organism>
<feature type="region of interest" description="Disordered" evidence="1">
    <location>
        <begin position="496"/>
        <end position="520"/>
    </location>
</feature>
<dbReference type="Proteomes" id="UP000001593">
    <property type="component" value="Unassembled WGS sequence"/>
</dbReference>
<feature type="region of interest" description="Disordered" evidence="1">
    <location>
        <begin position="1300"/>
        <end position="1319"/>
    </location>
</feature>
<feature type="compositionally biased region" description="Basic and acidic residues" evidence="1">
    <location>
        <begin position="607"/>
        <end position="617"/>
    </location>
</feature>
<dbReference type="InterPro" id="IPR015943">
    <property type="entry name" value="WD40/YVTN_repeat-like_dom_sf"/>
</dbReference>
<feature type="domain" description="HPS5 TPR" evidence="2">
    <location>
        <begin position="910"/>
        <end position="1243"/>
    </location>
</feature>
<dbReference type="SUPFAM" id="SSF50978">
    <property type="entry name" value="WD40 repeat-like"/>
    <property type="match status" value="1"/>
</dbReference>
<dbReference type="Pfam" id="PF23758">
    <property type="entry name" value="TPR_HPS5"/>
    <property type="match status" value="1"/>
</dbReference>
<dbReference type="eggNOG" id="KOG3621">
    <property type="taxonomic scope" value="Eukaryota"/>
</dbReference>
<feature type="compositionally biased region" description="Basic and acidic residues" evidence="1">
    <location>
        <begin position="773"/>
        <end position="783"/>
    </location>
</feature>
<dbReference type="Gene3D" id="2.130.10.10">
    <property type="entry name" value="YVTN repeat-like/Quinoprotein amine dehydrogenase"/>
    <property type="match status" value="1"/>
</dbReference>
<dbReference type="PhylomeDB" id="A7RH55"/>
<dbReference type="InterPro" id="IPR001680">
    <property type="entry name" value="WD40_rpt"/>
</dbReference>
<dbReference type="PANTHER" id="PTHR23287:SF18">
    <property type="entry name" value="BLOC-2 COMPLEX MEMBER HPS5"/>
    <property type="match status" value="1"/>
</dbReference>
<dbReference type="GO" id="GO:0005737">
    <property type="term" value="C:cytoplasm"/>
    <property type="evidence" value="ECO:0000318"/>
    <property type="project" value="GO_Central"/>
</dbReference>
<dbReference type="EMBL" id="DS469510">
    <property type="protein sequence ID" value="EDO49296.1"/>
    <property type="molecule type" value="Genomic_DNA"/>
</dbReference>
<feature type="region of interest" description="Disordered" evidence="1">
    <location>
        <begin position="773"/>
        <end position="815"/>
    </location>
</feature>
<dbReference type="SMART" id="SM00320">
    <property type="entry name" value="WD40"/>
    <property type="match status" value="3"/>
</dbReference>
<dbReference type="InterPro" id="IPR056445">
    <property type="entry name" value="TPR_HPS5"/>
</dbReference>
<dbReference type="GO" id="GO:0048066">
    <property type="term" value="P:developmental pigmentation"/>
    <property type="evidence" value="ECO:0000318"/>
    <property type="project" value="GO_Central"/>
</dbReference>
<gene>
    <name evidence="3" type="ORF">NEMVEDRAFT_v1g197075</name>
</gene>
<dbReference type="OMA" id="EPQCMRR"/>
<keyword evidence="4" id="KW-1185">Reference proteome</keyword>